<dbReference type="EMBL" id="JAKZHW010000001">
    <property type="protein sequence ID" value="MCH8616016.1"/>
    <property type="molecule type" value="Genomic_DNA"/>
</dbReference>
<keyword evidence="2" id="KW-1185">Reference proteome</keyword>
<comment type="caution">
    <text evidence="1">The sequence shown here is derived from an EMBL/GenBank/DDBJ whole genome shotgun (WGS) entry which is preliminary data.</text>
</comment>
<reference evidence="1 2" key="1">
    <citation type="submission" date="2022-03" db="EMBL/GenBank/DDBJ databases">
        <authorList>
            <person name="Jo J.-H."/>
            <person name="Im W.-T."/>
        </authorList>
    </citation>
    <scope>NUCLEOTIDE SEQUENCE [LARGE SCALE GENOMIC DNA]</scope>
    <source>
        <strain evidence="1 2">SM33</strain>
    </source>
</reference>
<evidence type="ECO:0000313" key="2">
    <source>
        <dbReference type="Proteomes" id="UP001203058"/>
    </source>
</evidence>
<gene>
    <name evidence="1" type="ORF">LZ016_07875</name>
</gene>
<dbReference type="RefSeq" id="WP_241446843.1">
    <property type="nucleotide sequence ID" value="NZ_JAKZHW010000001.1"/>
</dbReference>
<name>A0ABS9VM28_9SPHN</name>
<accession>A0ABS9VM28</accession>
<evidence type="ECO:0000313" key="1">
    <source>
        <dbReference type="EMBL" id="MCH8616016.1"/>
    </source>
</evidence>
<proteinExistence type="predicted"/>
<sequence length="76" mass="8784">MAQFKPLSPPDRRSVPEDEIIFSLRDGYVWASWPGTNASVRLGRYEMVPAMMRDFLEQDALGQRMMGSPISRHFRP</sequence>
<organism evidence="1 2">
    <name type="scientific">Sphingomonas telluris</name>
    <dbReference type="NCBI Taxonomy" id="2907998"/>
    <lineage>
        <taxon>Bacteria</taxon>
        <taxon>Pseudomonadati</taxon>
        <taxon>Pseudomonadota</taxon>
        <taxon>Alphaproteobacteria</taxon>
        <taxon>Sphingomonadales</taxon>
        <taxon>Sphingomonadaceae</taxon>
        <taxon>Sphingomonas</taxon>
    </lineage>
</organism>
<dbReference type="Proteomes" id="UP001203058">
    <property type="component" value="Unassembled WGS sequence"/>
</dbReference>
<protein>
    <submittedName>
        <fullName evidence="1">Uncharacterized protein</fullName>
    </submittedName>
</protein>